<dbReference type="Pfam" id="PF18911">
    <property type="entry name" value="PKD_4"/>
    <property type="match status" value="1"/>
</dbReference>
<dbReference type="CDD" id="cd00146">
    <property type="entry name" value="PKD"/>
    <property type="match status" value="1"/>
</dbReference>
<evidence type="ECO:0000256" key="1">
    <source>
        <dbReference type="SAM" id="SignalP"/>
    </source>
</evidence>
<gene>
    <name evidence="3" type="ORF">DQQ10_13315</name>
</gene>
<dbReference type="Proteomes" id="UP000251889">
    <property type="component" value="Unassembled WGS sequence"/>
</dbReference>
<keyword evidence="1" id="KW-0732">Signal</keyword>
<evidence type="ECO:0000259" key="2">
    <source>
        <dbReference type="PROSITE" id="PS50093"/>
    </source>
</evidence>
<feature type="signal peptide" evidence="1">
    <location>
        <begin position="1"/>
        <end position="28"/>
    </location>
</feature>
<protein>
    <recommendedName>
        <fullName evidence="2">PKD domain-containing protein</fullName>
    </recommendedName>
</protein>
<evidence type="ECO:0000313" key="4">
    <source>
        <dbReference type="Proteomes" id="UP000251889"/>
    </source>
</evidence>
<dbReference type="EMBL" id="QMFY01000006">
    <property type="protein sequence ID" value="RAW00573.1"/>
    <property type="molecule type" value="Genomic_DNA"/>
</dbReference>
<name>A0A364Y174_9BACT</name>
<dbReference type="SUPFAM" id="SSF49299">
    <property type="entry name" value="PKD domain"/>
    <property type="match status" value="1"/>
</dbReference>
<dbReference type="InterPro" id="IPR000601">
    <property type="entry name" value="PKD_dom"/>
</dbReference>
<accession>A0A364Y174</accession>
<feature type="chain" id="PRO_5016776017" description="PKD domain-containing protein" evidence="1">
    <location>
        <begin position="29"/>
        <end position="1318"/>
    </location>
</feature>
<dbReference type="PROSITE" id="PS50093">
    <property type="entry name" value="PKD"/>
    <property type="match status" value="1"/>
</dbReference>
<proteinExistence type="predicted"/>
<dbReference type="Gene3D" id="2.60.40.10">
    <property type="entry name" value="Immunoglobulins"/>
    <property type="match status" value="1"/>
</dbReference>
<dbReference type="InterPro" id="IPR013783">
    <property type="entry name" value="Ig-like_fold"/>
</dbReference>
<sequence>MRFLKFTKPLCRNLCGVLLILCGNIVFAQKKTNGFASSDYYSNYSPSTPEKSALGSFGNIPINYATGQPEINLNLFTLPSRDLSVPISLSYDASGVSVDDIASPAGLKWNLGAGGYVVRKLNGLPDEDPNKGYWKYKNELNANVIDPPLWTDRFERNKADAEPDEFFLYIPGRTIRFIIDNGAPVPIPRQALRMAYKVENGRITGFYLTTEDGTHYQFGLSPNAIEERKVETFHMVANFAFDWNNDTFVDYHDDVKQYDWFYLGDKLVVAKAHMSETINPTYTSKWYLIAITSTEGDAINFNYVKSGTTTYATQPVVTRKVPLLTSISNYTYEMDVCFRWMTIFDVPTCRDTRHHTIVRGEKVTKAYAGFTKACPDFDYSCSENFPQTVTQGQLNYFDPRTDRVDPEGIFVNQSIVTESLIRLENIKTSAGNQVVFYSSGRNDLPGAIKYDRITLVNMKNETIRNIKLNYSVVEANVANNFMWLSEAMVAVEKYGPDDDYEVHENATPLDASNFKSTPPNDQLLRKYVYEGMKEYNYNRLFLDGIVELSTTTLEHPLYSFVYYAREALPRRISPLQTVNGYMRSINYCTPEYLPVAGQFAFGNKVQMLHAYDPSSYRDPTYGSPCIARLIQIKYPTGGYTSLQGCNMLETIKDHDINGSIVAERSFVYTLKPISSYKPVLQSFENCWDENRSLYKRFKVMSSVPQNRSYREPSYFVDKVIVYNGASATDHNGYEVKTFSSHNAQINPVYSDPLDVNKDGNVILDLNRADVFPFLKLEEREHLSGLPLETTIYDKAGRKIKSTTNNYVVNPFGYQPPTLKGFIGGSFPYNGGKKIRYGRFSISADWILLDNVIEKVYDQSLNYDINKFVQSETKFHYDQIRKLTYPMSKVMSSNGTIIKTTFKYVSDDAFKFSENPSAGIHASSALKAILLLWEKNKFNTIIEERTSILRGGTEKLTSAKYNTFKIINGVAKPSEVYAFDGAINPKDFRSVYVTEHGDVVHDKTVLRKVHSYDEYDPVTRNLTKQTSIDGTTVSYVWDAQLANTVIKEEIVNPGTSQLRKQYDNRALVGPTSVTDANGVKTSFEYGEQGKLRLIRDHENNIKHRYRYHVVADNKNESFTATISVSGSLTVGWAVTISVNNETRSLNTTNVTYDYGDGQTLTTTAHSVTHIYTSPGAYVVTVAKSNPEYGTAKAQKTILINAALSVSICADGPVAGDVCRGIQGADVYGSCTAPANRHFSHPTQLKVNVVGNCNGAMTYRWEYRAAGSSTWATQGASQTITAPILPPGIGSGDVRCVAIDACGTSGISSIISFNFFRTCP</sequence>
<feature type="domain" description="PKD" evidence="2">
    <location>
        <begin position="1150"/>
        <end position="1205"/>
    </location>
</feature>
<dbReference type="RefSeq" id="WP_112747373.1">
    <property type="nucleotide sequence ID" value="NZ_QMFY01000006.1"/>
</dbReference>
<keyword evidence="4" id="KW-1185">Reference proteome</keyword>
<dbReference type="OrthoDB" id="9814627at2"/>
<comment type="caution">
    <text evidence="3">The sequence shown here is derived from an EMBL/GenBank/DDBJ whole genome shotgun (WGS) entry which is preliminary data.</text>
</comment>
<reference evidence="3 4" key="1">
    <citation type="submission" date="2018-06" db="EMBL/GenBank/DDBJ databases">
        <title>Chryseolinea flavus sp. nov., a member of the phylum Bacteroidetes isolated from soil.</title>
        <authorList>
            <person name="Li Y."/>
            <person name="Wang J."/>
        </authorList>
    </citation>
    <scope>NUCLEOTIDE SEQUENCE [LARGE SCALE GENOMIC DNA]</scope>
    <source>
        <strain evidence="3 4">SDU1-6</strain>
    </source>
</reference>
<dbReference type="InterPro" id="IPR035986">
    <property type="entry name" value="PKD_dom_sf"/>
</dbReference>
<evidence type="ECO:0000313" key="3">
    <source>
        <dbReference type="EMBL" id="RAW00573.1"/>
    </source>
</evidence>
<organism evidence="3 4">
    <name type="scientific">Pseudochryseolinea flava</name>
    <dbReference type="NCBI Taxonomy" id="2059302"/>
    <lineage>
        <taxon>Bacteria</taxon>
        <taxon>Pseudomonadati</taxon>
        <taxon>Bacteroidota</taxon>
        <taxon>Cytophagia</taxon>
        <taxon>Cytophagales</taxon>
        <taxon>Fulvivirgaceae</taxon>
        <taxon>Pseudochryseolinea</taxon>
    </lineage>
</organism>